<protein>
    <submittedName>
        <fullName evidence="2">GNAT family N-acetyltransferase</fullName>
    </submittedName>
</protein>
<comment type="caution">
    <text evidence="2">The sequence shown here is derived from an EMBL/GenBank/DDBJ whole genome shotgun (WGS) entry which is preliminary data.</text>
</comment>
<name>A0ABU2FPD3_9EURY</name>
<sequence>MRTETRTETETTDRERGDDYDIRWFREGDKAGFMDLHRETFPDGTDAWFDWKFLDNPYLPETPIVVTEHDGDIVGARPNLAFQMRAGDTYHTALQSCDTMVHEDHRRQGLFSRMSERLFADYADGQPEFTFNNPNPLTTAGLAKLGCEIAGEHTTYYRVQNPAVYAGIDNSLAEATGERAARAYLGVRERRFDPPDEVSVTSHTDIPAGTLATLYRRRPPSEIHAYRDEQFFDYRFGNPNWEYTSYTATLGDRPVAGVVAGTGEKEGHTVTNVVDVLPLVGDDERDRALPAIFDRLVTDYADSDVVAVRGESVPHELLTGLGFHSDQDLPLAPVATPTRLIVSPIPPDGTWRVAGRDIREMDNWRPTFVEHNTA</sequence>
<proteinExistence type="predicted"/>
<dbReference type="SUPFAM" id="SSF55729">
    <property type="entry name" value="Acyl-CoA N-acyltransferases (Nat)"/>
    <property type="match status" value="1"/>
</dbReference>
<evidence type="ECO:0000313" key="2">
    <source>
        <dbReference type="EMBL" id="MDS0282112.1"/>
    </source>
</evidence>
<dbReference type="Gene3D" id="3.40.630.30">
    <property type="match status" value="1"/>
</dbReference>
<dbReference type="PROSITE" id="PS51186">
    <property type="entry name" value="GNAT"/>
    <property type="match status" value="1"/>
</dbReference>
<keyword evidence="3" id="KW-1185">Reference proteome</keyword>
<dbReference type="Pfam" id="PF13527">
    <property type="entry name" value="Acetyltransf_9"/>
    <property type="match status" value="1"/>
</dbReference>
<gene>
    <name evidence="2" type="ORF">NDI86_08250</name>
</gene>
<dbReference type="InterPro" id="IPR016181">
    <property type="entry name" value="Acyl_CoA_acyltransferase"/>
</dbReference>
<dbReference type="Proteomes" id="UP001268864">
    <property type="component" value="Unassembled WGS sequence"/>
</dbReference>
<reference evidence="2 3" key="1">
    <citation type="submission" date="2022-06" db="EMBL/GenBank/DDBJ databases">
        <title>Halomicroarcula sp. a new haloarchaeum isolate from saline soil.</title>
        <authorList>
            <person name="Strakova D."/>
            <person name="Galisteo C."/>
            <person name="Sanchez-Porro C."/>
            <person name="Ventosa A."/>
        </authorList>
    </citation>
    <scope>NUCLEOTIDE SEQUENCE [LARGE SCALE GENOMIC DNA]</scope>
    <source>
        <strain evidence="2 3">S3CR25-11</strain>
    </source>
</reference>
<dbReference type="InterPro" id="IPR000182">
    <property type="entry name" value="GNAT_dom"/>
</dbReference>
<accession>A0ABU2FPD3</accession>
<dbReference type="EMBL" id="JAMQOS010000002">
    <property type="protein sequence ID" value="MDS0282112.1"/>
    <property type="molecule type" value="Genomic_DNA"/>
</dbReference>
<dbReference type="RefSeq" id="WP_310899945.1">
    <property type="nucleotide sequence ID" value="NZ_JAMQOS010000002.1"/>
</dbReference>
<evidence type="ECO:0000313" key="3">
    <source>
        <dbReference type="Proteomes" id="UP001268864"/>
    </source>
</evidence>
<evidence type="ECO:0000259" key="1">
    <source>
        <dbReference type="PROSITE" id="PS51186"/>
    </source>
</evidence>
<feature type="domain" description="N-acetyltransferase" evidence="1">
    <location>
        <begin position="20"/>
        <end position="171"/>
    </location>
</feature>
<organism evidence="2 3">
    <name type="scientific">Haloarcula onubensis</name>
    <dbReference type="NCBI Taxonomy" id="2950539"/>
    <lineage>
        <taxon>Archaea</taxon>
        <taxon>Methanobacteriati</taxon>
        <taxon>Methanobacteriota</taxon>
        <taxon>Stenosarchaea group</taxon>
        <taxon>Halobacteria</taxon>
        <taxon>Halobacteriales</taxon>
        <taxon>Haloarculaceae</taxon>
        <taxon>Haloarcula</taxon>
    </lineage>
</organism>